<reference evidence="1" key="1">
    <citation type="submission" date="2022-01" db="EMBL/GenBank/DDBJ databases">
        <authorList>
            <person name="Jo J.-H."/>
            <person name="Im W.-T."/>
        </authorList>
    </citation>
    <scope>NUCLEOTIDE SEQUENCE</scope>
    <source>
        <strain evidence="1">NA20</strain>
    </source>
</reference>
<dbReference type="NCBIfam" id="NF047331">
    <property type="entry name" value="phage_HTJ"/>
    <property type="match status" value="1"/>
</dbReference>
<organism evidence="1 2">
    <name type="scientific">Terrimonas ginsenosidimutans</name>
    <dbReference type="NCBI Taxonomy" id="2908004"/>
    <lineage>
        <taxon>Bacteria</taxon>
        <taxon>Pseudomonadati</taxon>
        <taxon>Bacteroidota</taxon>
        <taxon>Chitinophagia</taxon>
        <taxon>Chitinophagales</taxon>
        <taxon>Chitinophagaceae</taxon>
        <taxon>Terrimonas</taxon>
    </lineage>
</organism>
<gene>
    <name evidence="1" type="ORF">LZZ85_11370</name>
</gene>
<dbReference type="Proteomes" id="UP001165367">
    <property type="component" value="Unassembled WGS sequence"/>
</dbReference>
<name>A0ABS9KRD6_9BACT</name>
<evidence type="ECO:0000313" key="2">
    <source>
        <dbReference type="Proteomes" id="UP001165367"/>
    </source>
</evidence>
<accession>A0ABS9KRD6</accession>
<evidence type="ECO:0000313" key="1">
    <source>
        <dbReference type="EMBL" id="MCG2614888.1"/>
    </source>
</evidence>
<dbReference type="RefSeq" id="WP_237871720.1">
    <property type="nucleotide sequence ID" value="NZ_JAKLTR010000006.1"/>
</dbReference>
<protein>
    <submittedName>
        <fullName evidence="1">Uncharacterized protein</fullName>
    </submittedName>
</protein>
<dbReference type="EMBL" id="JAKLTR010000006">
    <property type="protein sequence ID" value="MCG2614888.1"/>
    <property type="molecule type" value="Genomic_DNA"/>
</dbReference>
<proteinExistence type="predicted"/>
<sequence length="68" mass="7852">MAETFTQKQYETLCAAIAQGALRVKYGDKEVDYRNLDDMLRTKALMEKSLGIGKKKSPRKYLTFKRGF</sequence>
<comment type="caution">
    <text evidence="1">The sequence shown here is derived from an EMBL/GenBank/DDBJ whole genome shotgun (WGS) entry which is preliminary data.</text>
</comment>
<keyword evidence="2" id="KW-1185">Reference proteome</keyword>